<evidence type="ECO:0000259" key="4">
    <source>
        <dbReference type="PROSITE" id="PS01124"/>
    </source>
</evidence>
<evidence type="ECO:0000313" key="6">
    <source>
        <dbReference type="Proteomes" id="UP000189935"/>
    </source>
</evidence>
<dbReference type="GO" id="GO:0043565">
    <property type="term" value="F:sequence-specific DNA binding"/>
    <property type="evidence" value="ECO:0007669"/>
    <property type="project" value="InterPro"/>
</dbReference>
<dbReference type="EMBL" id="LT670844">
    <property type="protein sequence ID" value="SHL03330.1"/>
    <property type="molecule type" value="Genomic_DNA"/>
</dbReference>
<evidence type="ECO:0000256" key="3">
    <source>
        <dbReference type="ARBA" id="ARBA00023163"/>
    </source>
</evidence>
<sequence length="312" mass="34557">MVTGPPIGLSQLEPQPPKWGGEHIVPDGFSRSIRPSAAVADLVEAIWDWDIPDRDAATAFTIKVPPSTAPYFVVQYRTLTHCRWQLGGDSCDHKNYGHVLTQTQSGTFAISPRGPLGVITVRLKPEGAARLARASMHELMNVKIGLRNIFRDHDIALLEERVMESGSSSERIACVERFLFQNLRQDREDPVFSRASSWLRRNPGLRVRKLASLLDVSERQLSRGFRATYGTSPKQYARLARIEKVVAARKSGLGWADVAYACGFVDQAHLIHDFATIVGGTPAEFFGTTLRWGLRGTEAAPGMADSYNPFIV</sequence>
<dbReference type="Pfam" id="PF12833">
    <property type="entry name" value="HTH_18"/>
    <property type="match status" value="1"/>
</dbReference>
<feature type="domain" description="HTH araC/xylS-type" evidence="4">
    <location>
        <begin position="189"/>
        <end position="288"/>
    </location>
</feature>
<keyword evidence="2 5" id="KW-0238">DNA-binding</keyword>
<evidence type="ECO:0000256" key="1">
    <source>
        <dbReference type="ARBA" id="ARBA00023015"/>
    </source>
</evidence>
<dbReference type="SMART" id="SM00342">
    <property type="entry name" value="HTH_ARAC"/>
    <property type="match status" value="1"/>
</dbReference>
<reference evidence="5 6" key="1">
    <citation type="submission" date="2016-11" db="EMBL/GenBank/DDBJ databases">
        <authorList>
            <person name="Jaros S."/>
            <person name="Januszkiewicz K."/>
            <person name="Wedrychowicz H."/>
        </authorList>
    </citation>
    <scope>NUCLEOTIDE SEQUENCE [LARGE SCALE GENOMIC DNA]</scope>
    <source>
        <strain evidence="5 6">GAS499</strain>
    </source>
</reference>
<dbReference type="SUPFAM" id="SSF46689">
    <property type="entry name" value="Homeodomain-like"/>
    <property type="match status" value="1"/>
</dbReference>
<dbReference type="PROSITE" id="PS01124">
    <property type="entry name" value="HTH_ARAC_FAMILY_2"/>
    <property type="match status" value="1"/>
</dbReference>
<protein>
    <submittedName>
        <fullName evidence="5">AraC-type DNA-binding protein</fullName>
    </submittedName>
</protein>
<dbReference type="PANTHER" id="PTHR46796">
    <property type="entry name" value="HTH-TYPE TRANSCRIPTIONAL ACTIVATOR RHAS-RELATED"/>
    <property type="match status" value="1"/>
</dbReference>
<keyword evidence="1" id="KW-0805">Transcription regulation</keyword>
<dbReference type="AlphaFoldDB" id="A0A1M6XBF4"/>
<dbReference type="Proteomes" id="UP000189935">
    <property type="component" value="Chromosome I"/>
</dbReference>
<dbReference type="GO" id="GO:0003700">
    <property type="term" value="F:DNA-binding transcription factor activity"/>
    <property type="evidence" value="ECO:0007669"/>
    <property type="project" value="InterPro"/>
</dbReference>
<proteinExistence type="predicted"/>
<dbReference type="Pfam" id="PF20240">
    <property type="entry name" value="DUF6597"/>
    <property type="match status" value="1"/>
</dbReference>
<dbReference type="InterPro" id="IPR009057">
    <property type="entry name" value="Homeodomain-like_sf"/>
</dbReference>
<dbReference type="RefSeq" id="WP_172842092.1">
    <property type="nucleotide sequence ID" value="NZ_LT670844.1"/>
</dbReference>
<evidence type="ECO:0000313" key="5">
    <source>
        <dbReference type="EMBL" id="SHL03330.1"/>
    </source>
</evidence>
<organism evidence="5 6">
    <name type="scientific">Bradyrhizobium lablabi</name>
    <dbReference type="NCBI Taxonomy" id="722472"/>
    <lineage>
        <taxon>Bacteria</taxon>
        <taxon>Pseudomonadati</taxon>
        <taxon>Pseudomonadota</taxon>
        <taxon>Alphaproteobacteria</taxon>
        <taxon>Hyphomicrobiales</taxon>
        <taxon>Nitrobacteraceae</taxon>
        <taxon>Bradyrhizobium</taxon>
    </lineage>
</organism>
<evidence type="ECO:0000256" key="2">
    <source>
        <dbReference type="ARBA" id="ARBA00023125"/>
    </source>
</evidence>
<accession>A0A1M6XBF4</accession>
<dbReference type="Gene3D" id="1.10.10.60">
    <property type="entry name" value="Homeodomain-like"/>
    <property type="match status" value="1"/>
</dbReference>
<dbReference type="InterPro" id="IPR046532">
    <property type="entry name" value="DUF6597"/>
</dbReference>
<dbReference type="InterPro" id="IPR050204">
    <property type="entry name" value="AraC_XylS_family_regulators"/>
</dbReference>
<name>A0A1M6XBF4_9BRAD</name>
<dbReference type="InterPro" id="IPR018060">
    <property type="entry name" value="HTH_AraC"/>
</dbReference>
<gene>
    <name evidence="5" type="ORF">SAMN05444159_4822</name>
</gene>
<keyword evidence="3" id="KW-0804">Transcription</keyword>